<dbReference type="AlphaFoldDB" id="L7JWV6"/>
<evidence type="ECO:0000313" key="4">
    <source>
        <dbReference type="Proteomes" id="UP000011185"/>
    </source>
</evidence>
<feature type="compositionally biased region" description="Polar residues" evidence="1">
    <location>
        <begin position="32"/>
        <end position="49"/>
    </location>
</feature>
<gene>
    <name evidence="3" type="ORF">THOM_1122</name>
</gene>
<organism evidence="3 4">
    <name type="scientific">Trachipleistophora hominis</name>
    <name type="common">Microsporidian parasite</name>
    <dbReference type="NCBI Taxonomy" id="72359"/>
    <lineage>
        <taxon>Eukaryota</taxon>
        <taxon>Fungi</taxon>
        <taxon>Fungi incertae sedis</taxon>
        <taxon>Microsporidia</taxon>
        <taxon>Pleistophoridae</taxon>
        <taxon>Trachipleistophora</taxon>
    </lineage>
</organism>
<name>L7JWV6_TRAHO</name>
<keyword evidence="2" id="KW-1133">Transmembrane helix</keyword>
<evidence type="ECO:0000313" key="3">
    <source>
        <dbReference type="EMBL" id="ELQ75914.1"/>
    </source>
</evidence>
<evidence type="ECO:0000256" key="1">
    <source>
        <dbReference type="SAM" id="MobiDB-lite"/>
    </source>
</evidence>
<feature type="compositionally biased region" description="Basic and acidic residues" evidence="1">
    <location>
        <begin position="19"/>
        <end position="31"/>
    </location>
</feature>
<dbReference type="VEuPathDB" id="MicrosporidiaDB:THOM_1122"/>
<feature type="transmembrane region" description="Helical" evidence="2">
    <location>
        <begin position="283"/>
        <end position="306"/>
    </location>
</feature>
<feature type="region of interest" description="Disordered" evidence="1">
    <location>
        <begin position="1"/>
        <end position="62"/>
    </location>
</feature>
<protein>
    <submittedName>
        <fullName evidence="3">Uncharacterized protein</fullName>
    </submittedName>
</protein>
<dbReference type="Proteomes" id="UP000011185">
    <property type="component" value="Unassembled WGS sequence"/>
</dbReference>
<dbReference type="EMBL" id="JH993904">
    <property type="protein sequence ID" value="ELQ75914.1"/>
    <property type="molecule type" value="Genomic_DNA"/>
</dbReference>
<feature type="compositionally biased region" description="Basic and acidic residues" evidence="1">
    <location>
        <begin position="50"/>
        <end position="62"/>
    </location>
</feature>
<evidence type="ECO:0000256" key="2">
    <source>
        <dbReference type="SAM" id="Phobius"/>
    </source>
</evidence>
<feature type="compositionally biased region" description="Polar residues" evidence="1">
    <location>
        <begin position="1"/>
        <end position="18"/>
    </location>
</feature>
<dbReference type="HOGENOM" id="CLU_861030_0_0_1"/>
<proteinExistence type="predicted"/>
<reference evidence="3 4" key="1">
    <citation type="journal article" date="2012" name="PLoS Pathog.">
        <title>The genome of the obligate intracellular parasite Trachipleistophora hominis: new insights into microsporidian genome dynamics and reductive evolution.</title>
        <authorList>
            <person name="Heinz E."/>
            <person name="Williams T.A."/>
            <person name="Nakjang S."/>
            <person name="Noel C.J."/>
            <person name="Swan D.C."/>
            <person name="Goldberg A.V."/>
            <person name="Harris S.R."/>
            <person name="Weinmaier T."/>
            <person name="Markert S."/>
            <person name="Becher D."/>
            <person name="Bernhardt J."/>
            <person name="Dagan T."/>
            <person name="Hacker C."/>
            <person name="Lucocq J.M."/>
            <person name="Schweder T."/>
            <person name="Rattei T."/>
            <person name="Hall N."/>
            <person name="Hirt R.P."/>
            <person name="Embley T.M."/>
        </authorList>
    </citation>
    <scope>NUCLEOTIDE SEQUENCE [LARGE SCALE GENOMIC DNA]</scope>
</reference>
<sequence length="323" mass="36273">MTKRSLLNVSTFNNSNSNRTHDHGETGREKTVNSGLHGQTNDTVMLESDSGSRNDTASEHRKETKYVATTNNTAESVQYEEETTSSFEKPSSSLNYEATDWTVLCLKICNNQRYCSVQSKPHSQHGYSLSGLEIDCKNESPKKHDCSVDLFFEQSKNSENDGRTSREPLFYISCESYQHNNSNAFKCVKDPHIQDPKPENTLNMKINCVGTDNGELENCTLSHNPDKPGKLVVEDIFINGYENDPISIYKGNITVALPDSDGPVNTPSLTNVPSYTSSMNNGLMITAFVALALLIFSCCIVAYRCLRKKWRSEKQKPKNKKRR</sequence>
<accession>L7JWV6</accession>
<keyword evidence="2" id="KW-0812">Transmembrane</keyword>
<keyword evidence="4" id="KW-1185">Reference proteome</keyword>
<dbReference type="InParanoid" id="L7JWV6"/>
<keyword evidence="2" id="KW-0472">Membrane</keyword>